<sequence length="66" mass="7369">MNDEPFKVKAWMWACLIIAALLLVFNFDPVGDVLENAFGKGADKWAINIIIIALIIYTFVVGAKKK</sequence>
<dbReference type="Proteomes" id="UP000178650">
    <property type="component" value="Unassembled WGS sequence"/>
</dbReference>
<reference evidence="2 3" key="1">
    <citation type="journal article" date="2016" name="Nat. Commun.">
        <title>Thousands of microbial genomes shed light on interconnected biogeochemical processes in an aquifer system.</title>
        <authorList>
            <person name="Anantharaman K."/>
            <person name="Brown C.T."/>
            <person name="Hug L.A."/>
            <person name="Sharon I."/>
            <person name="Castelle C.J."/>
            <person name="Probst A.J."/>
            <person name="Thomas B.C."/>
            <person name="Singh A."/>
            <person name="Wilkins M.J."/>
            <person name="Karaoz U."/>
            <person name="Brodie E.L."/>
            <person name="Williams K.H."/>
            <person name="Hubbard S.S."/>
            <person name="Banfield J.F."/>
        </authorList>
    </citation>
    <scope>NUCLEOTIDE SEQUENCE [LARGE SCALE GENOMIC DNA]</scope>
</reference>
<keyword evidence="1" id="KW-1133">Transmembrane helix</keyword>
<keyword evidence="1" id="KW-0472">Membrane</keyword>
<dbReference type="EMBL" id="MHPJ01000014">
    <property type="protein sequence ID" value="OGZ78771.1"/>
    <property type="molecule type" value="Genomic_DNA"/>
</dbReference>
<accession>A0A1G2IWK0</accession>
<organism evidence="2 3">
    <name type="scientific">Candidatus Staskawiczbacteria bacterium RIFOXYB1_FULL_37_44</name>
    <dbReference type="NCBI Taxonomy" id="1802223"/>
    <lineage>
        <taxon>Bacteria</taxon>
        <taxon>Candidatus Staskawicziibacteriota</taxon>
    </lineage>
</organism>
<evidence type="ECO:0000256" key="1">
    <source>
        <dbReference type="SAM" id="Phobius"/>
    </source>
</evidence>
<evidence type="ECO:0000313" key="3">
    <source>
        <dbReference type="Proteomes" id="UP000178650"/>
    </source>
</evidence>
<gene>
    <name evidence="2" type="ORF">A2358_00600</name>
</gene>
<proteinExistence type="predicted"/>
<evidence type="ECO:0008006" key="4">
    <source>
        <dbReference type="Google" id="ProtNLM"/>
    </source>
</evidence>
<dbReference type="AlphaFoldDB" id="A0A1G2IWK0"/>
<keyword evidence="1" id="KW-0812">Transmembrane</keyword>
<protein>
    <recommendedName>
        <fullName evidence="4">DUF378 domain-containing protein</fullName>
    </recommendedName>
</protein>
<name>A0A1G2IWK0_9BACT</name>
<evidence type="ECO:0000313" key="2">
    <source>
        <dbReference type="EMBL" id="OGZ78771.1"/>
    </source>
</evidence>
<comment type="caution">
    <text evidence="2">The sequence shown here is derived from an EMBL/GenBank/DDBJ whole genome shotgun (WGS) entry which is preliminary data.</text>
</comment>
<feature type="transmembrane region" description="Helical" evidence="1">
    <location>
        <begin position="45"/>
        <end position="63"/>
    </location>
</feature>